<dbReference type="EMBL" id="HBHP01026852">
    <property type="protein sequence ID" value="CAD9772638.1"/>
    <property type="molecule type" value="Transcribed_RNA"/>
</dbReference>
<accession>A0A7S2TYP8</accession>
<proteinExistence type="predicted"/>
<sequence length="119" mass="14375">MTDILGPIGAIRNVLELRYVDTQDLEDSMDPYRRLLWYTNCTYPQGQKDALLFKSVFVETDAWFYEFRLVLHADGFNRHAATEPVFWRRNQDFLRAWTWDQWQDSEQQLRVAAHWGTWE</sequence>
<evidence type="ECO:0000313" key="1">
    <source>
        <dbReference type="EMBL" id="CAD9772638.1"/>
    </source>
</evidence>
<organism evidence="1">
    <name type="scientific">Lotharella oceanica</name>
    <dbReference type="NCBI Taxonomy" id="641309"/>
    <lineage>
        <taxon>Eukaryota</taxon>
        <taxon>Sar</taxon>
        <taxon>Rhizaria</taxon>
        <taxon>Cercozoa</taxon>
        <taxon>Chlorarachniophyceae</taxon>
        <taxon>Lotharella</taxon>
    </lineage>
</organism>
<protein>
    <submittedName>
        <fullName evidence="1">Uncharacterized protein</fullName>
    </submittedName>
</protein>
<dbReference type="AlphaFoldDB" id="A0A7S2TYP8"/>
<reference evidence="1" key="1">
    <citation type="submission" date="2021-01" db="EMBL/GenBank/DDBJ databases">
        <authorList>
            <person name="Corre E."/>
            <person name="Pelletier E."/>
            <person name="Niang G."/>
            <person name="Scheremetjew M."/>
            <person name="Finn R."/>
            <person name="Kale V."/>
            <person name="Holt S."/>
            <person name="Cochrane G."/>
            <person name="Meng A."/>
            <person name="Brown T."/>
            <person name="Cohen L."/>
        </authorList>
    </citation>
    <scope>NUCLEOTIDE SEQUENCE</scope>
    <source>
        <strain evidence="1">CCMP622</strain>
    </source>
</reference>
<name>A0A7S2TYP8_9EUKA</name>
<gene>
    <name evidence="1" type="ORF">LSP00402_LOCUS16628</name>
</gene>